<dbReference type="AlphaFoldDB" id="A0A4D9DXF2"/>
<protein>
    <submittedName>
        <fullName evidence="1">Chondroitin sulfate synthase 2</fullName>
    </submittedName>
</protein>
<proteinExistence type="predicted"/>
<reference evidence="1 2" key="1">
    <citation type="submission" date="2019-04" db="EMBL/GenBank/DDBJ databases">
        <title>Draft genome of the big-headed turtle Platysternon megacephalum.</title>
        <authorList>
            <person name="Gong S."/>
        </authorList>
    </citation>
    <scope>NUCLEOTIDE SEQUENCE [LARGE SCALE GENOMIC DNA]</scope>
    <source>
        <strain evidence="1">DO16091913</strain>
        <tissue evidence="1">Muscle</tissue>
    </source>
</reference>
<accession>A0A4D9DXF2</accession>
<evidence type="ECO:0000313" key="1">
    <source>
        <dbReference type="EMBL" id="TFJ99612.1"/>
    </source>
</evidence>
<organism evidence="1 2">
    <name type="scientific">Platysternon megacephalum</name>
    <name type="common">big-headed turtle</name>
    <dbReference type="NCBI Taxonomy" id="55544"/>
    <lineage>
        <taxon>Eukaryota</taxon>
        <taxon>Metazoa</taxon>
        <taxon>Chordata</taxon>
        <taxon>Craniata</taxon>
        <taxon>Vertebrata</taxon>
        <taxon>Euteleostomi</taxon>
        <taxon>Archelosauria</taxon>
        <taxon>Testudinata</taxon>
        <taxon>Testudines</taxon>
        <taxon>Cryptodira</taxon>
        <taxon>Durocryptodira</taxon>
        <taxon>Testudinoidea</taxon>
        <taxon>Platysternidae</taxon>
        <taxon>Platysternon</taxon>
    </lineage>
</organism>
<name>A0A4D9DXF2_9SAUR</name>
<dbReference type="EMBL" id="QXTE01000316">
    <property type="protein sequence ID" value="TFJ99612.1"/>
    <property type="molecule type" value="Genomic_DNA"/>
</dbReference>
<keyword evidence="2" id="KW-1185">Reference proteome</keyword>
<comment type="caution">
    <text evidence="1">The sequence shown here is derived from an EMBL/GenBank/DDBJ whole genome shotgun (WGS) entry which is preliminary data.</text>
</comment>
<reference evidence="1 2" key="2">
    <citation type="submission" date="2019-04" db="EMBL/GenBank/DDBJ databases">
        <title>The genome sequence of big-headed turtle.</title>
        <authorList>
            <person name="Gong S."/>
        </authorList>
    </citation>
    <scope>NUCLEOTIDE SEQUENCE [LARGE SCALE GENOMIC DNA]</scope>
    <source>
        <strain evidence="1">DO16091913</strain>
        <tissue evidence="1">Muscle</tissue>
    </source>
</reference>
<sequence length="132" mass="14951">MKISEAAPWMEPGWIKACIPLCIDEEFESGVCWGVLVHPGDMAEEHAKLLLNIMSDWRKARSLPDCDTSQKVKALYAQVLQHMLNWNLILSEAPICLQLNMYLSCWLQTNKPVLPLVSFMGRRDEGSAVTSF</sequence>
<dbReference type="Proteomes" id="UP000297703">
    <property type="component" value="Unassembled WGS sequence"/>
</dbReference>
<evidence type="ECO:0000313" key="2">
    <source>
        <dbReference type="Proteomes" id="UP000297703"/>
    </source>
</evidence>
<gene>
    <name evidence="1" type="ORF">DR999_PMT18337</name>
</gene>